<protein>
    <submittedName>
        <fullName evidence="3">Uncharacterized protein</fullName>
    </submittedName>
</protein>
<feature type="region of interest" description="Disordered" evidence="1">
    <location>
        <begin position="28"/>
        <end position="52"/>
    </location>
</feature>
<keyword evidence="2" id="KW-0732">Signal</keyword>
<dbReference type="EMBL" id="JARBHB010000003">
    <property type="protein sequence ID" value="KAJ8890987.1"/>
    <property type="molecule type" value="Genomic_DNA"/>
</dbReference>
<evidence type="ECO:0000313" key="3">
    <source>
        <dbReference type="EMBL" id="KAJ8890987.1"/>
    </source>
</evidence>
<feature type="compositionally biased region" description="Basic and acidic residues" evidence="1">
    <location>
        <begin position="29"/>
        <end position="52"/>
    </location>
</feature>
<gene>
    <name evidence="3" type="ORF">PR048_010496</name>
</gene>
<evidence type="ECO:0000256" key="2">
    <source>
        <dbReference type="SAM" id="SignalP"/>
    </source>
</evidence>
<evidence type="ECO:0000256" key="1">
    <source>
        <dbReference type="SAM" id="MobiDB-lite"/>
    </source>
</evidence>
<evidence type="ECO:0000313" key="4">
    <source>
        <dbReference type="Proteomes" id="UP001159363"/>
    </source>
</evidence>
<keyword evidence="4" id="KW-1185">Reference proteome</keyword>
<dbReference type="PANTHER" id="PTHR46704:SF9">
    <property type="entry name" value="BHLH DOMAIN-CONTAINING PROTEIN"/>
    <property type="match status" value="1"/>
</dbReference>
<name>A0ABQ9I2W1_9NEOP</name>
<organism evidence="3 4">
    <name type="scientific">Dryococelus australis</name>
    <dbReference type="NCBI Taxonomy" id="614101"/>
    <lineage>
        <taxon>Eukaryota</taxon>
        <taxon>Metazoa</taxon>
        <taxon>Ecdysozoa</taxon>
        <taxon>Arthropoda</taxon>
        <taxon>Hexapoda</taxon>
        <taxon>Insecta</taxon>
        <taxon>Pterygota</taxon>
        <taxon>Neoptera</taxon>
        <taxon>Polyneoptera</taxon>
        <taxon>Phasmatodea</taxon>
        <taxon>Verophasmatodea</taxon>
        <taxon>Anareolatae</taxon>
        <taxon>Phasmatidae</taxon>
        <taxon>Eurycanthinae</taxon>
        <taxon>Dryococelus</taxon>
    </lineage>
</organism>
<dbReference type="Proteomes" id="UP001159363">
    <property type="component" value="Chromosome 3"/>
</dbReference>
<proteinExistence type="predicted"/>
<sequence length="662" mass="74665">MLTFEGSCFLMCTFAIVHSIGDSCSGWEGADRKVRPPKGEQVGKRENHEKSEAKVVEWQERSPPTKMIRVQFLEGSVHRFSHVKTCRDDTACQRVFSGISHSPHPISPVLLHIHITDPSSVFKTIENLPNLSTQPEKNRKIMASSRYDSHIPKSGWHQRICEYEYVLQKIMSQNKFTLHKSHRGRATAGAFASNQIALGSIPDGLIAGLFSHVGIVHGRFCCLPQFAPQFAPQLAPQLAMHTPQLAPHTPQHRNRNQRRIQNRNQHRNLNLNPNPNHNPNTSINLVAKLLEIDTEWCIEKQENMSPCKGLVLPNDAQINVPTVLAFDNMNRREETLSVGLRDLAVESGAIAEGSINKVLEGKYYNRAILFFKLMIPIDQAIEGTANKDTQTPGGTRGFSLRKEAVLRYYINAEYRASGFRSLLGILSLAQEQLSHPDLQATSIKKDEDDVSSLIDMLQSEWTNPFEQNPSHIVHLSTEVSANADVANDLLNAKKKGHEGHDEFQNRLARVHGEHRTFEELSHVILLQVLNIGSSSLIIDAVFDVYRENSIKTSEWEKRGSEDGINFSSIKSGHKIICWRRLPRSGESKTELIRFLVDSWQGEKLKRIIGEKEIFVTVEDICIKITSKGSETIKNQSCTHEKADTRMMLHAKHTAMDYPTVLC</sequence>
<reference evidence="3 4" key="1">
    <citation type="submission" date="2023-02" db="EMBL/GenBank/DDBJ databases">
        <title>LHISI_Scaffold_Assembly.</title>
        <authorList>
            <person name="Stuart O.P."/>
            <person name="Cleave R."/>
            <person name="Magrath M.J.L."/>
            <person name="Mikheyev A.S."/>
        </authorList>
    </citation>
    <scope>NUCLEOTIDE SEQUENCE [LARGE SCALE GENOMIC DNA]</scope>
    <source>
        <strain evidence="3">Daus_M_001</strain>
        <tissue evidence="3">Leg muscle</tissue>
    </source>
</reference>
<accession>A0ABQ9I2W1</accession>
<dbReference type="PANTHER" id="PTHR46704">
    <property type="entry name" value="CXC DOMAIN-CONTAINING PROTEIN-RELATED"/>
    <property type="match status" value="1"/>
</dbReference>
<feature type="chain" id="PRO_5045482183" evidence="2">
    <location>
        <begin position="20"/>
        <end position="662"/>
    </location>
</feature>
<comment type="caution">
    <text evidence="3">The sequence shown here is derived from an EMBL/GenBank/DDBJ whole genome shotgun (WGS) entry which is preliminary data.</text>
</comment>
<feature type="signal peptide" evidence="2">
    <location>
        <begin position="1"/>
        <end position="19"/>
    </location>
</feature>